<dbReference type="GO" id="GO:0062054">
    <property type="term" value="F:fluoride channel activity"/>
    <property type="evidence" value="ECO:0007669"/>
    <property type="project" value="UniProtKB-UniRule"/>
</dbReference>
<dbReference type="EMBL" id="CP012154">
    <property type="protein sequence ID" value="AKS42428.1"/>
    <property type="molecule type" value="Genomic_DNA"/>
</dbReference>
<keyword evidence="6 12" id="KW-0915">Sodium</keyword>
<evidence type="ECO:0000256" key="7">
    <source>
        <dbReference type="ARBA" id="ARBA00023065"/>
    </source>
</evidence>
<evidence type="ECO:0000256" key="11">
    <source>
        <dbReference type="ARBA" id="ARBA00035585"/>
    </source>
</evidence>
<dbReference type="Proteomes" id="UP000066624">
    <property type="component" value="Chromosome"/>
</dbReference>
<comment type="subcellular location">
    <subcellularLocation>
        <location evidence="1 12">Cell membrane</location>
        <topology evidence="1 12">Multi-pass membrane protein</topology>
    </subcellularLocation>
</comment>
<evidence type="ECO:0000256" key="3">
    <source>
        <dbReference type="ARBA" id="ARBA00022519"/>
    </source>
</evidence>
<keyword evidence="5 12" id="KW-1133">Transmembrane helix</keyword>
<dbReference type="HAMAP" id="MF_00454">
    <property type="entry name" value="FluC"/>
    <property type="match status" value="1"/>
</dbReference>
<dbReference type="GO" id="GO:0005886">
    <property type="term" value="C:plasma membrane"/>
    <property type="evidence" value="ECO:0007669"/>
    <property type="project" value="UniProtKB-SubCell"/>
</dbReference>
<feature type="binding site" evidence="12">
    <location>
        <position position="79"/>
    </location>
    <ligand>
        <name>Na(+)</name>
        <dbReference type="ChEBI" id="CHEBI:29101"/>
        <note>structural</note>
    </ligand>
</feature>
<evidence type="ECO:0000256" key="1">
    <source>
        <dbReference type="ARBA" id="ARBA00004651"/>
    </source>
</evidence>
<dbReference type="GO" id="GO:0046872">
    <property type="term" value="F:metal ion binding"/>
    <property type="evidence" value="ECO:0007669"/>
    <property type="project" value="UniProtKB-KW"/>
</dbReference>
<dbReference type="OrthoDB" id="9806299at2"/>
<dbReference type="PANTHER" id="PTHR28259:SF1">
    <property type="entry name" value="FLUORIDE EXPORT PROTEIN 1-RELATED"/>
    <property type="match status" value="1"/>
</dbReference>
<keyword evidence="2 12" id="KW-1003">Cell membrane</keyword>
<evidence type="ECO:0000313" key="14">
    <source>
        <dbReference type="Proteomes" id="UP000066624"/>
    </source>
</evidence>
<dbReference type="PATRIC" id="fig|1579979.3.peg.2108"/>
<sequence length="126" mass="13324">MKALALVAVGGALGSLLRYRIALWTLAWAEHWRFPIGTLIVNVLGALCVGLVWGLAMRLPGWSEELRLALMVGLLGGFTTFSAFGLETVLMLKRGAVWLAVLYVGASLLLGLLAVAAGLAMTTGRS</sequence>
<comment type="similarity">
    <text evidence="10 12">Belongs to the fluoride channel Fluc/FEX (TC 1.A.43) family.</text>
</comment>
<proteinExistence type="inferred from homology"/>
<keyword evidence="8 12" id="KW-0472">Membrane</keyword>
<reference evidence="13 14" key="1">
    <citation type="submission" date="2015-07" db="EMBL/GenBank/DDBJ databases">
        <authorList>
            <person name="Noorani M."/>
        </authorList>
    </citation>
    <scope>NUCLEOTIDE SEQUENCE [LARGE SCALE GENOMIC DNA]</scope>
    <source>
        <strain evidence="13 14">KCTC 42284</strain>
    </source>
</reference>
<gene>
    <name evidence="12" type="primary">fluC</name>
    <name evidence="12" type="synonym">crcB</name>
    <name evidence="13" type="ORF">WM2015_2063</name>
</gene>
<keyword evidence="9 12" id="KW-0407">Ion channel</keyword>
<keyword evidence="4 12" id="KW-0812">Transmembrane</keyword>
<keyword evidence="3" id="KW-0997">Cell inner membrane</keyword>
<protein>
    <recommendedName>
        <fullName evidence="12">Fluoride-specific ion channel FluC</fullName>
    </recommendedName>
</protein>
<dbReference type="PANTHER" id="PTHR28259">
    <property type="entry name" value="FLUORIDE EXPORT PROTEIN 1-RELATED"/>
    <property type="match status" value="1"/>
</dbReference>
<dbReference type="GO" id="GO:0140114">
    <property type="term" value="P:cellular detoxification of fluoride"/>
    <property type="evidence" value="ECO:0007669"/>
    <property type="project" value="UniProtKB-UniRule"/>
</dbReference>
<evidence type="ECO:0000256" key="4">
    <source>
        <dbReference type="ARBA" id="ARBA00022692"/>
    </source>
</evidence>
<keyword evidence="12" id="KW-0813">Transport</keyword>
<comment type="catalytic activity">
    <reaction evidence="11">
        <text>fluoride(in) = fluoride(out)</text>
        <dbReference type="Rhea" id="RHEA:76159"/>
        <dbReference type="ChEBI" id="CHEBI:17051"/>
    </reaction>
    <physiologicalReaction direction="left-to-right" evidence="11">
        <dbReference type="Rhea" id="RHEA:76160"/>
    </physiologicalReaction>
</comment>
<dbReference type="NCBIfam" id="TIGR00494">
    <property type="entry name" value="crcB"/>
    <property type="match status" value="1"/>
</dbReference>
<evidence type="ECO:0000313" key="13">
    <source>
        <dbReference type="EMBL" id="AKS42428.1"/>
    </source>
</evidence>
<dbReference type="InterPro" id="IPR003691">
    <property type="entry name" value="FluC"/>
</dbReference>
<comment type="activity regulation">
    <text evidence="12">Na(+) is not transported, but it plays an essential structural role and its presence is essential for fluoride channel function.</text>
</comment>
<name>A0A0K0XXM0_9GAMM</name>
<evidence type="ECO:0000256" key="10">
    <source>
        <dbReference type="ARBA" id="ARBA00035120"/>
    </source>
</evidence>
<evidence type="ECO:0000256" key="6">
    <source>
        <dbReference type="ARBA" id="ARBA00023053"/>
    </source>
</evidence>
<dbReference type="Pfam" id="PF02537">
    <property type="entry name" value="CRCB"/>
    <property type="match status" value="1"/>
</dbReference>
<keyword evidence="12" id="KW-0479">Metal-binding</keyword>
<dbReference type="RefSeq" id="WP_049725989.1">
    <property type="nucleotide sequence ID" value="NZ_CP012154.1"/>
</dbReference>
<dbReference type="KEGG" id="wma:WM2015_2063"/>
<evidence type="ECO:0000256" key="12">
    <source>
        <dbReference type="HAMAP-Rule" id="MF_00454"/>
    </source>
</evidence>
<feature type="transmembrane region" description="Helical" evidence="12">
    <location>
        <begin position="96"/>
        <end position="120"/>
    </location>
</feature>
<feature type="binding site" evidence="12">
    <location>
        <position position="76"/>
    </location>
    <ligand>
        <name>Na(+)</name>
        <dbReference type="ChEBI" id="CHEBI:29101"/>
        <note>structural</note>
    </ligand>
</feature>
<keyword evidence="7 12" id="KW-0406">Ion transport</keyword>
<keyword evidence="14" id="KW-1185">Reference proteome</keyword>
<accession>A0A0K0XXM0</accession>
<comment type="function">
    <text evidence="12">Fluoride-specific ion channel. Important for reducing fluoride concentration in the cell, thus reducing its toxicity.</text>
</comment>
<evidence type="ECO:0000256" key="2">
    <source>
        <dbReference type="ARBA" id="ARBA00022475"/>
    </source>
</evidence>
<organism evidence="13 14">
    <name type="scientific">Wenzhouxiangella marina</name>
    <dbReference type="NCBI Taxonomy" id="1579979"/>
    <lineage>
        <taxon>Bacteria</taxon>
        <taxon>Pseudomonadati</taxon>
        <taxon>Pseudomonadota</taxon>
        <taxon>Gammaproteobacteria</taxon>
        <taxon>Chromatiales</taxon>
        <taxon>Wenzhouxiangellaceae</taxon>
        <taxon>Wenzhouxiangella</taxon>
    </lineage>
</organism>
<evidence type="ECO:0000256" key="5">
    <source>
        <dbReference type="ARBA" id="ARBA00022989"/>
    </source>
</evidence>
<evidence type="ECO:0000256" key="9">
    <source>
        <dbReference type="ARBA" id="ARBA00023303"/>
    </source>
</evidence>
<dbReference type="STRING" id="1579979.WM2015_2063"/>
<evidence type="ECO:0000256" key="8">
    <source>
        <dbReference type="ARBA" id="ARBA00023136"/>
    </source>
</evidence>
<feature type="transmembrane region" description="Helical" evidence="12">
    <location>
        <begin position="34"/>
        <end position="56"/>
    </location>
</feature>
<dbReference type="AlphaFoldDB" id="A0A0K0XXM0"/>
<feature type="transmembrane region" description="Helical" evidence="12">
    <location>
        <begin position="68"/>
        <end position="90"/>
    </location>
</feature>